<dbReference type="AlphaFoldDB" id="A0A9Q0FIW1"/>
<sequence length="117" mass="13211">MGSTENPAMEDRCFWCKRCNALLSCGVEEDCFLCVLHCPEAEEVVVAVVHLPTSSSQVCGGRSWEQCTSTTWYDVGSFHGVARHYTKIYMLEASQKHRASLPSMRIQQAGFNRSFQR</sequence>
<reference evidence="1" key="1">
    <citation type="submission" date="2022-02" db="EMBL/GenBank/DDBJ databases">
        <authorList>
            <person name="Henning P.M."/>
            <person name="McCubbin A.G."/>
            <person name="Shore J.S."/>
        </authorList>
    </citation>
    <scope>NUCLEOTIDE SEQUENCE</scope>
    <source>
        <strain evidence="1">F60SS</strain>
        <tissue evidence="1">Leaves</tissue>
    </source>
</reference>
<evidence type="ECO:0000313" key="1">
    <source>
        <dbReference type="EMBL" id="KAJ4832294.1"/>
    </source>
</evidence>
<name>A0A9Q0FIW1_9ROSI</name>
<dbReference type="EMBL" id="JAKUCV010005161">
    <property type="protein sequence ID" value="KAJ4832294.1"/>
    <property type="molecule type" value="Genomic_DNA"/>
</dbReference>
<accession>A0A9Q0FIW1</accession>
<evidence type="ECO:0000313" key="2">
    <source>
        <dbReference type="Proteomes" id="UP001141552"/>
    </source>
</evidence>
<organism evidence="1 2">
    <name type="scientific">Turnera subulata</name>
    <dbReference type="NCBI Taxonomy" id="218843"/>
    <lineage>
        <taxon>Eukaryota</taxon>
        <taxon>Viridiplantae</taxon>
        <taxon>Streptophyta</taxon>
        <taxon>Embryophyta</taxon>
        <taxon>Tracheophyta</taxon>
        <taxon>Spermatophyta</taxon>
        <taxon>Magnoliopsida</taxon>
        <taxon>eudicotyledons</taxon>
        <taxon>Gunneridae</taxon>
        <taxon>Pentapetalae</taxon>
        <taxon>rosids</taxon>
        <taxon>fabids</taxon>
        <taxon>Malpighiales</taxon>
        <taxon>Passifloraceae</taxon>
        <taxon>Turnera</taxon>
    </lineage>
</organism>
<dbReference type="Proteomes" id="UP001141552">
    <property type="component" value="Unassembled WGS sequence"/>
</dbReference>
<protein>
    <submittedName>
        <fullName evidence="1">Uncharacterized protein</fullName>
    </submittedName>
</protein>
<comment type="caution">
    <text evidence="1">The sequence shown here is derived from an EMBL/GenBank/DDBJ whole genome shotgun (WGS) entry which is preliminary data.</text>
</comment>
<proteinExistence type="predicted"/>
<keyword evidence="2" id="KW-1185">Reference proteome</keyword>
<reference evidence="1" key="2">
    <citation type="journal article" date="2023" name="Plants (Basel)">
        <title>Annotation of the Turnera subulata (Passifloraceae) Draft Genome Reveals the S-Locus Evolved after the Divergence of Turneroideae from Passifloroideae in a Stepwise Manner.</title>
        <authorList>
            <person name="Henning P.M."/>
            <person name="Roalson E.H."/>
            <person name="Mir W."/>
            <person name="McCubbin A.G."/>
            <person name="Shore J.S."/>
        </authorList>
    </citation>
    <scope>NUCLEOTIDE SEQUENCE</scope>
    <source>
        <strain evidence="1">F60SS</strain>
    </source>
</reference>
<gene>
    <name evidence="1" type="ORF">Tsubulata_028188</name>
</gene>